<feature type="transmembrane region" description="Helical" evidence="2">
    <location>
        <begin position="428"/>
        <end position="459"/>
    </location>
</feature>
<proteinExistence type="predicted"/>
<keyword evidence="2" id="KW-1133">Transmembrane helix</keyword>
<feature type="region of interest" description="Disordered" evidence="1">
    <location>
        <begin position="1"/>
        <end position="27"/>
    </location>
</feature>
<keyword evidence="4" id="KW-1185">Reference proteome</keyword>
<dbReference type="Pfam" id="PF03929">
    <property type="entry name" value="PepSY_TM"/>
    <property type="match status" value="1"/>
</dbReference>
<organism evidence="3 4">
    <name type="scientific">Pseudonocardia sediminis</name>
    <dbReference type="NCBI Taxonomy" id="1397368"/>
    <lineage>
        <taxon>Bacteria</taxon>
        <taxon>Bacillati</taxon>
        <taxon>Actinomycetota</taxon>
        <taxon>Actinomycetes</taxon>
        <taxon>Pseudonocardiales</taxon>
        <taxon>Pseudonocardiaceae</taxon>
        <taxon>Pseudonocardia</taxon>
    </lineage>
</organism>
<keyword evidence="2" id="KW-0812">Transmembrane</keyword>
<dbReference type="InterPro" id="IPR005625">
    <property type="entry name" value="PepSY-ass_TM"/>
</dbReference>
<comment type="caution">
    <text evidence="3">The sequence shown here is derived from an EMBL/GenBank/DDBJ whole genome shotgun (WGS) entry which is preliminary data.</text>
</comment>
<evidence type="ECO:0000256" key="2">
    <source>
        <dbReference type="SAM" id="Phobius"/>
    </source>
</evidence>
<sequence length="474" mass="50547">MSETTRTRPPVEPGPPSDPSPGDRPRSAGATWWAGLRPLLMRLHFYAGLFVGPFLLVAAVTGLLYTLTPQIDRALYADVLTAPVTGPAVPVRDQVAAAMASQPGLPVTEVRPAPGPGDTTRVSFDADLEPSYSRTVFVDPSTGGVRATIDTYAEWLPFRATIDNLHRSLLLGDPGRIYTELAASWLWVLTLSGLAIWVVRREKRRRNENGHSHKARRVRRTLLPQDTGPGRARLRSWHGSVGLWAAVGMLFLSATGLTWSQFAGANVDTMRSAFDWTTPSVSDTLPATSTAAPVGSVAVQTDRVLAAARGAGVAGPVEVTPADPGGAWTVTQTTRSWPTQQDSVAVDPSTGAVVDQLRFADWPVAAKLARWGIDAHMGILFGVANQIVLAALALAIICLVVWGYRMWWLRRPTRGGFAGPPGVRSKPAFSAVLTVGAVAVLVGLALPVFGVSLIAFLLIDAVVQSVRSDEPAEA</sequence>
<evidence type="ECO:0000313" key="3">
    <source>
        <dbReference type="EMBL" id="RZT84443.1"/>
    </source>
</evidence>
<feature type="transmembrane region" description="Helical" evidence="2">
    <location>
        <begin position="45"/>
        <end position="67"/>
    </location>
</feature>
<protein>
    <submittedName>
        <fullName evidence="3">Putative iron-regulated membrane protein</fullName>
    </submittedName>
</protein>
<feature type="transmembrane region" description="Helical" evidence="2">
    <location>
        <begin position="387"/>
        <end position="407"/>
    </location>
</feature>
<feature type="compositionally biased region" description="Pro residues" evidence="1">
    <location>
        <begin position="10"/>
        <end position="19"/>
    </location>
</feature>
<feature type="transmembrane region" description="Helical" evidence="2">
    <location>
        <begin position="177"/>
        <end position="199"/>
    </location>
</feature>
<accession>A0A4Q7UWA7</accession>
<evidence type="ECO:0000256" key="1">
    <source>
        <dbReference type="SAM" id="MobiDB-lite"/>
    </source>
</evidence>
<name>A0A4Q7UWA7_PSEST</name>
<keyword evidence="2" id="KW-0472">Membrane</keyword>
<dbReference type="EMBL" id="SHKL01000001">
    <property type="protein sequence ID" value="RZT84443.1"/>
    <property type="molecule type" value="Genomic_DNA"/>
</dbReference>
<feature type="transmembrane region" description="Helical" evidence="2">
    <location>
        <begin position="241"/>
        <end position="262"/>
    </location>
</feature>
<dbReference type="RefSeq" id="WP_165438251.1">
    <property type="nucleotide sequence ID" value="NZ_SHKL01000001.1"/>
</dbReference>
<dbReference type="Proteomes" id="UP000291591">
    <property type="component" value="Unassembled WGS sequence"/>
</dbReference>
<gene>
    <name evidence="3" type="ORF">EV383_1284</name>
</gene>
<dbReference type="PANTHER" id="PTHR34219">
    <property type="entry name" value="IRON-REGULATED INNER MEMBRANE PROTEIN-RELATED"/>
    <property type="match status" value="1"/>
</dbReference>
<dbReference type="PANTHER" id="PTHR34219:SF1">
    <property type="entry name" value="PEPSY DOMAIN-CONTAINING PROTEIN"/>
    <property type="match status" value="1"/>
</dbReference>
<reference evidence="3 4" key="1">
    <citation type="submission" date="2019-02" db="EMBL/GenBank/DDBJ databases">
        <title>Sequencing the genomes of 1000 actinobacteria strains.</title>
        <authorList>
            <person name="Klenk H.-P."/>
        </authorList>
    </citation>
    <scope>NUCLEOTIDE SEQUENCE [LARGE SCALE GENOMIC DNA]</scope>
    <source>
        <strain evidence="3 4">DSM 45779</strain>
    </source>
</reference>
<evidence type="ECO:0000313" key="4">
    <source>
        <dbReference type="Proteomes" id="UP000291591"/>
    </source>
</evidence>
<dbReference type="AlphaFoldDB" id="A0A4Q7UWA7"/>